<dbReference type="Pfam" id="PF06985">
    <property type="entry name" value="HET"/>
    <property type="match status" value="1"/>
</dbReference>
<proteinExistence type="predicted"/>
<name>A0A9W8N9W2_9PEZI</name>
<comment type="caution">
    <text evidence="2">The sequence shown here is derived from an EMBL/GenBank/DDBJ whole genome shotgun (WGS) entry which is preliminary data.</text>
</comment>
<protein>
    <recommendedName>
        <fullName evidence="1">Heterokaryon incompatibility domain-containing protein</fullName>
    </recommendedName>
</protein>
<dbReference type="PANTHER" id="PTHR24148">
    <property type="entry name" value="ANKYRIN REPEAT DOMAIN-CONTAINING PROTEIN 39 HOMOLOG-RELATED"/>
    <property type="match status" value="1"/>
</dbReference>
<reference evidence="2" key="1">
    <citation type="submission" date="2022-07" db="EMBL/GenBank/DDBJ databases">
        <title>Genome Sequence of Xylaria arbuscula.</title>
        <authorList>
            <person name="Buettner E."/>
        </authorList>
    </citation>
    <scope>NUCLEOTIDE SEQUENCE</scope>
    <source>
        <strain evidence="2">VT107</strain>
    </source>
</reference>
<keyword evidence="3" id="KW-1185">Reference proteome</keyword>
<sequence>MAATYPMYQPLDPASKCIRVLELLPGVFENDLRCVLRTVSLNDKPSYTALSYTWGARTEGRTLKIRPDGKWISKSIELPITDNLFRALRRLRRPLKTHVLWVDAVCINQEDISERSAQVALMEEIYSNAGFTAIWLGDISGKTIYDDDLTGRQTLMQSVSSLLPSNPVSDIFWNGDCIPMDHAIQTTTPSWKDRGWIIQEYVLSQKPYFQFGSRTRAIDKADTSLGHRGFAVPDSGFILEKRIVAFPGLWGLAERLKKLDQIRAAMERGKQMSLYDAALATAESETTDPRDKVYSLLGFLNLIERKLVYPDYHSSAEVVFGRATYAALKGPTNFSILELIKFDTSGRSSSLPTWSYDFRTSDPYSRHIQGGEITQNLVPSLEMCENGTELKFEGVCCDVVADLTLKLPGFREECSDHANHNINTEACIVAETCQKALELIDVAKRFFRGNDITGTSNDCDDPSERQNYLSSLIFGTSSHRAHAHETVVSNLFKSWDSIITYLGVPQSHHASQLSVREFSDLSQSRFYCEEASGSTTVFITTSGVIGIAPGTIESGDRLVLPLCETSAGDIDAKVTPFKKPLVLILRERGDDKWTFHGLAHLRGLGDKARYMQHSKSYTIR</sequence>
<dbReference type="VEuPathDB" id="FungiDB:F4678DRAFT_430169"/>
<evidence type="ECO:0000313" key="2">
    <source>
        <dbReference type="EMBL" id="KAJ3564410.1"/>
    </source>
</evidence>
<feature type="domain" description="Heterokaryon incompatibility" evidence="1">
    <location>
        <begin position="47"/>
        <end position="200"/>
    </location>
</feature>
<evidence type="ECO:0000259" key="1">
    <source>
        <dbReference type="Pfam" id="PF06985"/>
    </source>
</evidence>
<dbReference type="EMBL" id="JANPWZ010001619">
    <property type="protein sequence ID" value="KAJ3564410.1"/>
    <property type="molecule type" value="Genomic_DNA"/>
</dbReference>
<dbReference type="PANTHER" id="PTHR24148:SF82">
    <property type="entry name" value="HETEROKARYON INCOMPATIBILITY DOMAIN-CONTAINING PROTEIN"/>
    <property type="match status" value="1"/>
</dbReference>
<evidence type="ECO:0000313" key="3">
    <source>
        <dbReference type="Proteomes" id="UP001148614"/>
    </source>
</evidence>
<dbReference type="InterPro" id="IPR052895">
    <property type="entry name" value="HetReg/Transcr_Mod"/>
</dbReference>
<dbReference type="Proteomes" id="UP001148614">
    <property type="component" value="Unassembled WGS sequence"/>
</dbReference>
<dbReference type="InterPro" id="IPR010730">
    <property type="entry name" value="HET"/>
</dbReference>
<gene>
    <name evidence="2" type="ORF">NPX13_g7853</name>
</gene>
<dbReference type="AlphaFoldDB" id="A0A9W8N9W2"/>
<organism evidence="2 3">
    <name type="scientific">Xylaria arbuscula</name>
    <dbReference type="NCBI Taxonomy" id="114810"/>
    <lineage>
        <taxon>Eukaryota</taxon>
        <taxon>Fungi</taxon>
        <taxon>Dikarya</taxon>
        <taxon>Ascomycota</taxon>
        <taxon>Pezizomycotina</taxon>
        <taxon>Sordariomycetes</taxon>
        <taxon>Xylariomycetidae</taxon>
        <taxon>Xylariales</taxon>
        <taxon>Xylariaceae</taxon>
        <taxon>Xylaria</taxon>
    </lineage>
</organism>
<accession>A0A9W8N9W2</accession>